<name>A0A1R3WBR3_9BACT</name>
<gene>
    <name evidence="2" type="ORF">SAMN05444128_0215</name>
</gene>
<dbReference type="RefSeq" id="WP_244554552.1">
    <property type="nucleotide sequence ID" value="NZ_FTPP01000001.1"/>
</dbReference>
<evidence type="ECO:0000313" key="3">
    <source>
        <dbReference type="Proteomes" id="UP000187181"/>
    </source>
</evidence>
<sequence>MHKMKVIQNKMRLLFFIGSLRAGGKERRLVELLTYLQEKGCYDILILLTSNYIHYESFHSLGINCQVLPKMWKRNDPTVVYQFYKYCKAFKPDLVHSWGQMQSFYTLPTIALEGIPLINSQITSAPPKINIFSISYVLDRLIFKISTVILSNSKAGLKVFSPPMHKSKVIYNGLNFKRFKGLANVWETKKRYGISTPYSVVMVASVSPHKDYNMFLRIARHVTAVRSDITFIAAGAYFKNDPTYHFILEATEDNPNIIFKGDINDVESLVNACDIGMLLSPNGEGISNAILEYMALGKPVIASNKGGTPEIIEHGRGGYLVQDYDEVETIASYVTELIDNVEKRNAFGEVNRKMIFENFSVERMGKSFEQVYQYALSNNLDVLRDTLIDTIDREAIKQ</sequence>
<dbReference type="AlphaFoldDB" id="A0A1R3WBR3"/>
<feature type="domain" description="Glycosyl transferase family 1" evidence="1">
    <location>
        <begin position="186"/>
        <end position="353"/>
    </location>
</feature>
<dbReference type="Proteomes" id="UP000187181">
    <property type="component" value="Unassembled WGS sequence"/>
</dbReference>
<evidence type="ECO:0000259" key="1">
    <source>
        <dbReference type="Pfam" id="PF00534"/>
    </source>
</evidence>
<protein>
    <submittedName>
        <fullName evidence="2">Glycosyltransferase involved in cell wall bisynthesis</fullName>
    </submittedName>
</protein>
<dbReference type="InterPro" id="IPR001296">
    <property type="entry name" value="Glyco_trans_1"/>
</dbReference>
<dbReference type="CDD" id="cd03801">
    <property type="entry name" value="GT4_PimA-like"/>
    <property type="match status" value="1"/>
</dbReference>
<dbReference type="STRING" id="1317125.SAMN05444128_0215"/>
<dbReference type="Pfam" id="PF00534">
    <property type="entry name" value="Glycos_transf_1"/>
    <property type="match status" value="1"/>
</dbReference>
<dbReference type="Gene3D" id="3.40.50.2000">
    <property type="entry name" value="Glycogen Phosphorylase B"/>
    <property type="match status" value="2"/>
</dbReference>
<dbReference type="EMBL" id="FTPP01000001">
    <property type="protein sequence ID" value="SIT75479.1"/>
    <property type="molecule type" value="Genomic_DNA"/>
</dbReference>
<dbReference type="SUPFAM" id="SSF53756">
    <property type="entry name" value="UDP-Glycosyltransferase/glycogen phosphorylase"/>
    <property type="match status" value="1"/>
</dbReference>
<dbReference type="PANTHER" id="PTHR12526">
    <property type="entry name" value="GLYCOSYLTRANSFERASE"/>
    <property type="match status" value="1"/>
</dbReference>
<keyword evidence="3" id="KW-1185">Reference proteome</keyword>
<accession>A0A1R3WBR3</accession>
<keyword evidence="2" id="KW-0808">Transferase</keyword>
<dbReference type="GO" id="GO:0016757">
    <property type="term" value="F:glycosyltransferase activity"/>
    <property type="evidence" value="ECO:0007669"/>
    <property type="project" value="InterPro"/>
</dbReference>
<organism evidence="2 3">
    <name type="scientific">Pontibacter indicus</name>
    <dbReference type="NCBI Taxonomy" id="1317125"/>
    <lineage>
        <taxon>Bacteria</taxon>
        <taxon>Pseudomonadati</taxon>
        <taxon>Bacteroidota</taxon>
        <taxon>Cytophagia</taxon>
        <taxon>Cytophagales</taxon>
        <taxon>Hymenobacteraceae</taxon>
        <taxon>Pontibacter</taxon>
    </lineage>
</organism>
<evidence type="ECO:0000313" key="2">
    <source>
        <dbReference type="EMBL" id="SIT75479.1"/>
    </source>
</evidence>
<dbReference type="PANTHER" id="PTHR12526:SF630">
    <property type="entry name" value="GLYCOSYLTRANSFERASE"/>
    <property type="match status" value="1"/>
</dbReference>
<reference evidence="3" key="1">
    <citation type="submission" date="2017-01" db="EMBL/GenBank/DDBJ databases">
        <authorList>
            <person name="Varghese N."/>
            <person name="Submissions S."/>
        </authorList>
    </citation>
    <scope>NUCLEOTIDE SEQUENCE [LARGE SCALE GENOMIC DNA]</scope>
    <source>
        <strain evidence="3">LP100</strain>
    </source>
</reference>
<proteinExistence type="predicted"/>